<keyword evidence="8" id="KW-0482">Metalloprotease</keyword>
<dbReference type="Proteomes" id="UP000221165">
    <property type="component" value="Unassembled WGS sequence"/>
</dbReference>
<evidence type="ECO:0000256" key="1">
    <source>
        <dbReference type="ARBA" id="ARBA00001947"/>
    </source>
</evidence>
<dbReference type="Gene3D" id="2.60.40.1840">
    <property type="match status" value="1"/>
</dbReference>
<keyword evidence="5" id="KW-0479">Metal-binding</keyword>
<reference evidence="13 14" key="1">
    <citation type="journal article" date="2017" name="Int. J. Parasitol.">
        <title>The genome of the protozoan parasite Cystoisospora suis and a reverse vaccinology approach to identify vaccine candidates.</title>
        <authorList>
            <person name="Palmieri N."/>
            <person name="Shrestha A."/>
            <person name="Ruttkowski B."/>
            <person name="Beck T."/>
            <person name="Vogl C."/>
            <person name="Tomley F."/>
            <person name="Blake D.P."/>
            <person name="Joachim A."/>
        </authorList>
    </citation>
    <scope>NUCLEOTIDE SEQUENCE [LARGE SCALE GENOMIC DNA]</scope>
    <source>
        <strain evidence="13 14">Wien I</strain>
    </source>
</reference>
<dbReference type="InterPro" id="IPR014782">
    <property type="entry name" value="Peptidase_M1_dom"/>
</dbReference>
<keyword evidence="7" id="KW-0862">Zinc</keyword>
<keyword evidence="4" id="KW-0645">Protease</keyword>
<protein>
    <submittedName>
        <fullName evidence="13">Aminopeptidase n</fullName>
    </submittedName>
</protein>
<sequence>MALLQGLKAPVSSSSSDQSARWHRAQVFSLLFFSIIASAVLRGNFQFSRHAGRLGFPLTCTVFAMADDVSASSKESETSRKIFRKDYTPAPFFIDFVDLDFELHDEETIVTSVLTMRRRAGVEPEDLELDGEGLELKKVAVAGTVQGVDELVDLTNDEGDGHAAQYYVQPSGNLVIRKHLLPTDADVHFVLKTQVAINPKGNLALSGLYKTEDLFVTQNEAHGFRRITYFLDRPDVLSTYRVRINAPSELRVLLSNGNKTLGGPALPGRHFAEYQDPYPKPCYLFALVAGDLTSISENFTTMSGREVKVSLYSSPKESSKLSWALKSVLRAMKWDEERFGREYQYDEFRVVCVHAFNAGAMENTSLNIFNCNLLLTDPKTSSGNSFLLFVLQILASWFRHFTGAKRELANLRQHSKAVVTMMKGFDNSVQKNEASQVALYPYADYQRVLNVIGHEYFHHWSGNRVTCRDWFQLTLKEGLTVFRDQLFTEDMTSRAVKRVEDVRDVVENQFPEDDGPFAHPIRPESYVAVDNLYTPTVYEKGAEVIRMYHTLLGEEGFRKGMDLYFERHDGQAVTCDDFRAAMADANNRNLTQFEHWYLQAGTPRVDVVEAFYNMEEKAYTLTLKQHTPPTPGQPTKKPFHIPVKVGCIGRLSKRDVLNPPTQVLELTKAEQTFELKDVGEPCVLSLFRDFSAPIKLSFPQQTDEDIAFLMGYDTDDVSRWSASQRLASGFLVQRAEEARKGEMFTPLTEGFLDAFKAILQRSPTADPHIRALVLELPSVDVIRHDVEGPVDPEAILKAHRSVKVDVYRALKEDFETLYDGLTVSSEVEERADDERQWGRRALRNAVLTYLTSELDKKAAQVALTQFETAQVMTDKVAALRVLTEIEGEEKERALRQFYEEAKGNDLLLNKWFALQAVSSSPGTTSRVAELSRHPDFKPYVPNSVRSLFGAYSVRSVQFHAQDGSGYNLLADFILSIDRHNPSTAAGLAESFADLEKFEETRKEKMRAVLKKLLDEPELSDNVRELVEKILAQN</sequence>
<evidence type="ECO:0000256" key="7">
    <source>
        <dbReference type="ARBA" id="ARBA00022833"/>
    </source>
</evidence>
<evidence type="ECO:0000256" key="4">
    <source>
        <dbReference type="ARBA" id="ARBA00022670"/>
    </source>
</evidence>
<dbReference type="InterPro" id="IPR038438">
    <property type="entry name" value="PepN_Ig-like_sf"/>
</dbReference>
<dbReference type="InterPro" id="IPR012779">
    <property type="entry name" value="Peptidase_M1_pepN"/>
</dbReference>
<feature type="domain" description="Aminopeptidase N-like N-terminal" evidence="12">
    <location>
        <begin position="202"/>
        <end position="284"/>
    </location>
</feature>
<dbReference type="SUPFAM" id="SSF55486">
    <property type="entry name" value="Metalloproteases ('zincins'), catalytic domain"/>
    <property type="match status" value="1"/>
</dbReference>
<feature type="domain" description="Peptidase M1 alanyl aminopeptidase Ig-like fold" evidence="10">
    <location>
        <begin position="601"/>
        <end position="697"/>
    </location>
</feature>
<evidence type="ECO:0000256" key="2">
    <source>
        <dbReference type="ARBA" id="ARBA00010136"/>
    </source>
</evidence>
<evidence type="ECO:0000259" key="11">
    <source>
        <dbReference type="Pfam" id="PF17432"/>
    </source>
</evidence>
<dbReference type="EMBL" id="MIGC01001812">
    <property type="protein sequence ID" value="PHJ22117.1"/>
    <property type="molecule type" value="Genomic_DNA"/>
</dbReference>
<dbReference type="Gene3D" id="2.60.40.1730">
    <property type="entry name" value="tricorn interacting facor f3 domain"/>
    <property type="match status" value="1"/>
</dbReference>
<evidence type="ECO:0000256" key="5">
    <source>
        <dbReference type="ARBA" id="ARBA00022723"/>
    </source>
</evidence>
<gene>
    <name evidence="13" type="ORF">CSUI_004036</name>
</gene>
<feature type="domain" description="Peptidase M1 membrane alanine aminopeptidase" evidence="9">
    <location>
        <begin position="323"/>
        <end position="384"/>
    </location>
</feature>
<dbReference type="GO" id="GO:0008270">
    <property type="term" value="F:zinc ion binding"/>
    <property type="evidence" value="ECO:0007669"/>
    <property type="project" value="InterPro"/>
</dbReference>
<evidence type="ECO:0000259" key="10">
    <source>
        <dbReference type="Pfam" id="PF11940"/>
    </source>
</evidence>
<organism evidence="13 14">
    <name type="scientific">Cystoisospora suis</name>
    <dbReference type="NCBI Taxonomy" id="483139"/>
    <lineage>
        <taxon>Eukaryota</taxon>
        <taxon>Sar</taxon>
        <taxon>Alveolata</taxon>
        <taxon>Apicomplexa</taxon>
        <taxon>Conoidasida</taxon>
        <taxon>Coccidia</taxon>
        <taxon>Eucoccidiorida</taxon>
        <taxon>Eimeriorina</taxon>
        <taxon>Sarcocystidae</taxon>
        <taxon>Cystoisospora</taxon>
    </lineage>
</organism>
<dbReference type="GO" id="GO:0004177">
    <property type="term" value="F:aminopeptidase activity"/>
    <property type="evidence" value="ECO:0007669"/>
    <property type="project" value="UniProtKB-KW"/>
</dbReference>
<dbReference type="GO" id="GO:0006508">
    <property type="term" value="P:proteolysis"/>
    <property type="evidence" value="ECO:0007669"/>
    <property type="project" value="UniProtKB-KW"/>
</dbReference>
<keyword evidence="6" id="KW-0378">Hydrolase</keyword>
<accession>A0A2C6KYN4</accession>
<dbReference type="CDD" id="cd09600">
    <property type="entry name" value="M1_APN"/>
    <property type="match status" value="1"/>
</dbReference>
<dbReference type="InterPro" id="IPR024601">
    <property type="entry name" value="Peptidase_M1_pepN_C"/>
</dbReference>
<name>A0A2C6KYN4_9APIC</name>
<dbReference type="GO" id="GO:0008237">
    <property type="term" value="F:metallopeptidase activity"/>
    <property type="evidence" value="ECO:0007669"/>
    <property type="project" value="UniProtKB-KW"/>
</dbReference>
<dbReference type="FunFam" id="2.60.40.1840:FF:000001">
    <property type="entry name" value="Aminopeptidase N"/>
    <property type="match status" value="1"/>
</dbReference>
<dbReference type="SUPFAM" id="SSF63737">
    <property type="entry name" value="Leukotriene A4 hydrolase N-terminal domain"/>
    <property type="match status" value="1"/>
</dbReference>
<dbReference type="InterPro" id="IPR045357">
    <property type="entry name" value="Aminopeptidase_N-like_N"/>
</dbReference>
<dbReference type="InterPro" id="IPR035414">
    <property type="entry name" value="Peptidase_M1_pepN_Ig-like"/>
</dbReference>
<dbReference type="FunFam" id="3.30.2010.30:FF:000002">
    <property type="entry name" value="Putative aminopeptidase N"/>
    <property type="match status" value="1"/>
</dbReference>
<dbReference type="PANTHER" id="PTHR46322">
    <property type="entry name" value="PUROMYCIN-SENSITIVE AMINOPEPTIDASE"/>
    <property type="match status" value="1"/>
</dbReference>
<proteinExistence type="inferred from homology"/>
<evidence type="ECO:0000259" key="9">
    <source>
        <dbReference type="Pfam" id="PF01433"/>
    </source>
</evidence>
<comment type="caution">
    <text evidence="13">The sequence shown here is derived from an EMBL/GenBank/DDBJ whole genome shotgun (WGS) entry which is preliminary data.</text>
</comment>
<dbReference type="PANTHER" id="PTHR46322:SF1">
    <property type="entry name" value="PUROMYCIN-SENSITIVE AMINOPEPTIDASE"/>
    <property type="match status" value="1"/>
</dbReference>
<dbReference type="Gene3D" id="1.10.390.10">
    <property type="entry name" value="Neutral Protease Domain 2"/>
    <property type="match status" value="1"/>
</dbReference>
<dbReference type="RefSeq" id="XP_067923794.1">
    <property type="nucleotide sequence ID" value="XM_068064231.1"/>
</dbReference>
<dbReference type="Pfam" id="PF11940">
    <property type="entry name" value="DUF3458"/>
    <property type="match status" value="1"/>
</dbReference>
<evidence type="ECO:0000256" key="6">
    <source>
        <dbReference type="ARBA" id="ARBA00022801"/>
    </source>
</evidence>
<comment type="similarity">
    <text evidence="2">Belongs to the peptidase M1 family.</text>
</comment>
<evidence type="ECO:0000256" key="8">
    <source>
        <dbReference type="ARBA" id="ARBA00023049"/>
    </source>
</evidence>
<feature type="domain" description="Peptidase M1 alanyl aminopeptidase C-terminal" evidence="11">
    <location>
        <begin position="703"/>
        <end position="1031"/>
    </location>
</feature>
<dbReference type="InterPro" id="IPR027268">
    <property type="entry name" value="Peptidase_M4/M1_CTD_sf"/>
</dbReference>
<feature type="domain" description="Peptidase M1 membrane alanine aminopeptidase" evidence="9">
    <location>
        <begin position="442"/>
        <end position="596"/>
    </location>
</feature>
<evidence type="ECO:0000259" key="12">
    <source>
        <dbReference type="Pfam" id="PF17900"/>
    </source>
</evidence>
<comment type="cofactor">
    <cofactor evidence="1">
        <name>Zn(2+)</name>
        <dbReference type="ChEBI" id="CHEBI:29105"/>
    </cofactor>
</comment>
<dbReference type="VEuPathDB" id="ToxoDB:CSUI_004036"/>
<evidence type="ECO:0000313" key="14">
    <source>
        <dbReference type="Proteomes" id="UP000221165"/>
    </source>
</evidence>
<evidence type="ECO:0000256" key="3">
    <source>
        <dbReference type="ARBA" id="ARBA00022438"/>
    </source>
</evidence>
<dbReference type="Gene3D" id="1.25.50.10">
    <property type="entry name" value="Peptidase M1, alanyl aminopeptidase, C-terminal domain"/>
    <property type="match status" value="1"/>
</dbReference>
<dbReference type="InterPro" id="IPR042097">
    <property type="entry name" value="Aminopeptidase_N-like_N_sf"/>
</dbReference>
<dbReference type="OrthoDB" id="10031169at2759"/>
<dbReference type="Gene3D" id="3.30.2010.30">
    <property type="match status" value="1"/>
</dbReference>
<dbReference type="InterPro" id="IPR037144">
    <property type="entry name" value="Peptidase_M1_pepN_C_sf"/>
</dbReference>
<dbReference type="GeneID" id="94427442"/>
<keyword evidence="14" id="KW-1185">Reference proteome</keyword>
<dbReference type="AlphaFoldDB" id="A0A2C6KYN4"/>
<dbReference type="Pfam" id="PF17432">
    <property type="entry name" value="DUF3458_C"/>
    <property type="match status" value="1"/>
</dbReference>
<keyword evidence="3 13" id="KW-0031">Aminopeptidase</keyword>
<evidence type="ECO:0000313" key="13">
    <source>
        <dbReference type="EMBL" id="PHJ22117.1"/>
    </source>
</evidence>
<dbReference type="Pfam" id="PF01433">
    <property type="entry name" value="Peptidase_M1"/>
    <property type="match status" value="2"/>
</dbReference>
<dbReference type="Pfam" id="PF17900">
    <property type="entry name" value="Peptidase_M1_N"/>
    <property type="match status" value="1"/>
</dbReference>